<evidence type="ECO:0000313" key="14">
    <source>
        <dbReference type="Proteomes" id="UP001595945"/>
    </source>
</evidence>
<keyword evidence="3 11" id="KW-0812">Transmembrane</keyword>
<dbReference type="PANTHER" id="PTHR43221">
    <property type="entry name" value="PROTEASE HTPX"/>
    <property type="match status" value="1"/>
</dbReference>
<name>A0ABD5Q239_9EURY</name>
<accession>A0ABD5Q239</accession>
<evidence type="ECO:0000256" key="7">
    <source>
        <dbReference type="ARBA" id="ARBA00022989"/>
    </source>
</evidence>
<keyword evidence="9 11" id="KW-0472">Membrane</keyword>
<feature type="transmembrane region" description="Helical" evidence="11">
    <location>
        <begin position="51"/>
        <end position="74"/>
    </location>
</feature>
<evidence type="ECO:0000256" key="2">
    <source>
        <dbReference type="ARBA" id="ARBA00022670"/>
    </source>
</evidence>
<dbReference type="GeneID" id="73045046"/>
<comment type="similarity">
    <text evidence="10">Belongs to the peptidase M48 family.</text>
</comment>
<evidence type="ECO:0000259" key="12">
    <source>
        <dbReference type="Pfam" id="PF01435"/>
    </source>
</evidence>
<proteinExistence type="inferred from homology"/>
<gene>
    <name evidence="13" type="ORF">ACFO9K_08345</name>
</gene>
<evidence type="ECO:0000256" key="3">
    <source>
        <dbReference type="ARBA" id="ARBA00022692"/>
    </source>
</evidence>
<evidence type="ECO:0000313" key="13">
    <source>
        <dbReference type="EMBL" id="MFC4824271.1"/>
    </source>
</evidence>
<comment type="cofactor">
    <cofactor evidence="10">
        <name>Zn(2+)</name>
        <dbReference type="ChEBI" id="CHEBI:29105"/>
    </cofactor>
    <text evidence="10">Binds 1 zinc ion per subunit.</text>
</comment>
<dbReference type="Proteomes" id="UP001595945">
    <property type="component" value="Unassembled WGS sequence"/>
</dbReference>
<dbReference type="Pfam" id="PF01435">
    <property type="entry name" value="Peptidase_M48"/>
    <property type="match status" value="1"/>
</dbReference>
<keyword evidence="14" id="KW-1185">Reference proteome</keyword>
<dbReference type="InterPro" id="IPR001915">
    <property type="entry name" value="Peptidase_M48"/>
</dbReference>
<feature type="transmembrane region" description="Helical" evidence="11">
    <location>
        <begin position="12"/>
        <end position="31"/>
    </location>
</feature>
<dbReference type="InterPro" id="IPR050083">
    <property type="entry name" value="HtpX_protease"/>
</dbReference>
<keyword evidence="6 10" id="KW-0862">Zinc</keyword>
<feature type="transmembrane region" description="Helical" evidence="11">
    <location>
        <begin position="167"/>
        <end position="184"/>
    </location>
</feature>
<protein>
    <submittedName>
        <fullName evidence="13">M48 family metalloprotease</fullName>
        <ecNumber evidence="13">3.4.24.-</ecNumber>
    </submittedName>
</protein>
<dbReference type="RefSeq" id="WP_254269969.1">
    <property type="nucleotide sequence ID" value="NZ_CP100400.1"/>
</dbReference>
<dbReference type="GO" id="GO:0008237">
    <property type="term" value="F:metallopeptidase activity"/>
    <property type="evidence" value="ECO:0007669"/>
    <property type="project" value="UniProtKB-KW"/>
</dbReference>
<sequence length="335" mass="35720">MTSIRLRSRLAVALLVVVSGTLAFVVGIVISTARVGEIVGPVLLVSPQTGAYAGTILGGVLAVGIVVGTTYTGTNAVHDRLESREIAETAYADDDIESLVERLALQLDVPMPAVELAETPVPHASVSGLTRRGSTLVLSSGLLDRLDRDQLAAVLAHELAHLANRDALVVTLVAVPAVFGRSVMDGLNATNESDGVPGALYTNLFGIAAFLLAGCLWLVGKSLLAVFTRQRELAADRAAARLVGSPATLADALDTLDPESIDAPVADVRRARAVGVFSIVEPPRPSRDAFTIWENRRRPPTVRVRDWFVATGDALFATHPPTEKRTELLRRYERE</sequence>
<dbReference type="GO" id="GO:0006508">
    <property type="term" value="P:proteolysis"/>
    <property type="evidence" value="ECO:0007669"/>
    <property type="project" value="UniProtKB-KW"/>
</dbReference>
<dbReference type="GO" id="GO:0046872">
    <property type="term" value="F:metal ion binding"/>
    <property type="evidence" value="ECO:0007669"/>
    <property type="project" value="UniProtKB-KW"/>
</dbReference>
<evidence type="ECO:0000256" key="11">
    <source>
        <dbReference type="SAM" id="Phobius"/>
    </source>
</evidence>
<evidence type="ECO:0000256" key="10">
    <source>
        <dbReference type="RuleBase" id="RU003983"/>
    </source>
</evidence>
<keyword evidence="7 11" id="KW-1133">Transmembrane helix</keyword>
<keyword evidence="8 10" id="KW-0482">Metalloprotease</keyword>
<evidence type="ECO:0000256" key="1">
    <source>
        <dbReference type="ARBA" id="ARBA00022475"/>
    </source>
</evidence>
<evidence type="ECO:0000256" key="8">
    <source>
        <dbReference type="ARBA" id="ARBA00023049"/>
    </source>
</evidence>
<keyword evidence="2 10" id="KW-0645">Protease</keyword>
<dbReference type="EC" id="3.4.24.-" evidence="13"/>
<dbReference type="Gene3D" id="3.30.2010.10">
    <property type="entry name" value="Metalloproteases ('zincins'), catalytic domain"/>
    <property type="match status" value="1"/>
</dbReference>
<comment type="caution">
    <text evidence="13">The sequence shown here is derived from an EMBL/GenBank/DDBJ whole genome shotgun (WGS) entry which is preliminary data.</text>
</comment>
<evidence type="ECO:0000256" key="6">
    <source>
        <dbReference type="ARBA" id="ARBA00022833"/>
    </source>
</evidence>
<evidence type="ECO:0000256" key="5">
    <source>
        <dbReference type="ARBA" id="ARBA00022801"/>
    </source>
</evidence>
<evidence type="ECO:0000256" key="9">
    <source>
        <dbReference type="ARBA" id="ARBA00023136"/>
    </source>
</evidence>
<organism evidence="13 14">
    <name type="scientific">Halorussus aquaticus</name>
    <dbReference type="NCBI Taxonomy" id="2953748"/>
    <lineage>
        <taxon>Archaea</taxon>
        <taxon>Methanobacteriati</taxon>
        <taxon>Methanobacteriota</taxon>
        <taxon>Stenosarchaea group</taxon>
        <taxon>Halobacteria</taxon>
        <taxon>Halobacteriales</taxon>
        <taxon>Haladaptataceae</taxon>
        <taxon>Halorussus</taxon>
    </lineage>
</organism>
<dbReference type="EMBL" id="JBHSHT010000001">
    <property type="protein sequence ID" value="MFC4824271.1"/>
    <property type="molecule type" value="Genomic_DNA"/>
</dbReference>
<keyword evidence="4" id="KW-0479">Metal-binding</keyword>
<feature type="transmembrane region" description="Helical" evidence="11">
    <location>
        <begin position="204"/>
        <end position="227"/>
    </location>
</feature>
<evidence type="ECO:0000256" key="4">
    <source>
        <dbReference type="ARBA" id="ARBA00022723"/>
    </source>
</evidence>
<feature type="domain" description="Peptidase M48" evidence="12">
    <location>
        <begin position="93"/>
        <end position="331"/>
    </location>
</feature>
<dbReference type="PANTHER" id="PTHR43221:SF2">
    <property type="entry name" value="PROTEASE HTPX HOMOLOG"/>
    <property type="match status" value="1"/>
</dbReference>
<reference evidence="13 14" key="1">
    <citation type="journal article" date="2019" name="Int. J. Syst. Evol. Microbiol.">
        <title>The Global Catalogue of Microorganisms (GCM) 10K type strain sequencing project: providing services to taxonomists for standard genome sequencing and annotation.</title>
        <authorList>
            <consortium name="The Broad Institute Genomics Platform"/>
            <consortium name="The Broad Institute Genome Sequencing Center for Infectious Disease"/>
            <person name="Wu L."/>
            <person name="Ma J."/>
        </authorList>
    </citation>
    <scope>NUCLEOTIDE SEQUENCE [LARGE SCALE GENOMIC DNA]</scope>
    <source>
        <strain evidence="13 14">XZYJ18</strain>
    </source>
</reference>
<dbReference type="AlphaFoldDB" id="A0ABD5Q239"/>
<keyword evidence="1" id="KW-1003">Cell membrane</keyword>
<keyword evidence="5 10" id="KW-0378">Hydrolase</keyword>